<evidence type="ECO:0000256" key="2">
    <source>
        <dbReference type="ARBA" id="ARBA00022737"/>
    </source>
</evidence>
<sequence length="636" mass="74376">MENLQSSNNDTFYVIPSISNVVITQNGKFLDLVLQNKVSIWDIEKGKCEKIINGPKDQLFQIYSFNYLEENSEFAEKNYYFQIYATKICLCDIDTESVIKEIQVQNGVLYFQNVGSTIAYINDYQQIVYIQDFINNSEKQLIIKPKKFNEDQLPENITLLQNKNLVYYCENQEQIFLIDFSKGLDNYLVKQLPHSGNITSLIALADDKIAIGHKQSVHIFDTTRFCIKDMLKGYPDEYLSLCYLKDKNQLITGNNSAGIKIWDLKKCRVLAKFGDPTHYRYTNLVIHKNELISLNKIDKQLHIWNIDDYKNVNLIKFLQGGLRYLEKAIQITDSIVAFYGSKGVSNEEEMTFQQILEVVNIKTGQFLFSTIIDEDDYKFDIDSLMFYRPENALFYQMRSQNISNKDILCFQLILGNQELKKIDFSVEDHQKSYFFNFGRIVIPYNSSIDPSMIFGVGYGNIKLQQKSGISVYDFNVKQKFSLQFNQYFIPTVIEMIDQNNLLFINQENKIEYWDIQKNQLIQKVETHPNIYIQIKHINQYMFMFEKKKEEFVLCEGGMELEFLQRRKAKKDLKKIELLGEDCIILYSSGILEIWNVETGEFRDSKLNFSVLDFVVSKDSILLLGNGFIQISDRSKL</sequence>
<dbReference type="SUPFAM" id="SSF50978">
    <property type="entry name" value="WD40 repeat-like"/>
    <property type="match status" value="1"/>
</dbReference>
<evidence type="ECO:0000313" key="5">
    <source>
        <dbReference type="Proteomes" id="UP000054937"/>
    </source>
</evidence>
<accession>A0A0V0QE55</accession>
<dbReference type="AlphaFoldDB" id="A0A0V0QE55"/>
<dbReference type="InterPro" id="IPR015943">
    <property type="entry name" value="WD40/YVTN_repeat-like_dom_sf"/>
</dbReference>
<evidence type="ECO:0000256" key="3">
    <source>
        <dbReference type="PROSITE-ProRule" id="PRU00221"/>
    </source>
</evidence>
<gene>
    <name evidence="4" type="ORF">PPERSA_03217</name>
</gene>
<feature type="repeat" description="WD" evidence="3">
    <location>
        <begin position="231"/>
        <end position="272"/>
    </location>
</feature>
<dbReference type="PROSITE" id="PS50082">
    <property type="entry name" value="WD_REPEATS_2"/>
    <property type="match status" value="1"/>
</dbReference>
<name>A0A0V0QE55_PSEPJ</name>
<dbReference type="PANTHER" id="PTHR22847">
    <property type="entry name" value="WD40 REPEAT PROTEIN"/>
    <property type="match status" value="1"/>
</dbReference>
<dbReference type="EMBL" id="LDAU01000189">
    <property type="protein sequence ID" value="KRX00484.1"/>
    <property type="molecule type" value="Genomic_DNA"/>
</dbReference>
<evidence type="ECO:0000313" key="4">
    <source>
        <dbReference type="EMBL" id="KRX00484.1"/>
    </source>
</evidence>
<dbReference type="Gene3D" id="2.130.10.10">
    <property type="entry name" value="YVTN repeat-like/Quinoprotein amine dehydrogenase"/>
    <property type="match status" value="1"/>
</dbReference>
<dbReference type="GO" id="GO:1990234">
    <property type="term" value="C:transferase complex"/>
    <property type="evidence" value="ECO:0007669"/>
    <property type="project" value="UniProtKB-ARBA"/>
</dbReference>
<protein>
    <submittedName>
        <fullName evidence="4">WD40-repeat-containing domain</fullName>
    </submittedName>
</protein>
<dbReference type="Proteomes" id="UP000054937">
    <property type="component" value="Unassembled WGS sequence"/>
</dbReference>
<dbReference type="PANTHER" id="PTHR22847:SF637">
    <property type="entry name" value="WD REPEAT DOMAIN 5B"/>
    <property type="match status" value="1"/>
</dbReference>
<keyword evidence="1 3" id="KW-0853">WD repeat</keyword>
<dbReference type="OMA" id="CWTPITY"/>
<dbReference type="InParanoid" id="A0A0V0QE55"/>
<reference evidence="4 5" key="1">
    <citation type="journal article" date="2015" name="Sci. Rep.">
        <title>Genome of the facultative scuticociliatosis pathogen Pseudocohnilembus persalinus provides insight into its virulence through horizontal gene transfer.</title>
        <authorList>
            <person name="Xiong J."/>
            <person name="Wang G."/>
            <person name="Cheng J."/>
            <person name="Tian M."/>
            <person name="Pan X."/>
            <person name="Warren A."/>
            <person name="Jiang C."/>
            <person name="Yuan D."/>
            <person name="Miao W."/>
        </authorList>
    </citation>
    <scope>NUCLEOTIDE SEQUENCE [LARGE SCALE GENOMIC DNA]</scope>
    <source>
        <strain evidence="4">36N120E</strain>
    </source>
</reference>
<keyword evidence="2" id="KW-0677">Repeat</keyword>
<keyword evidence="5" id="KW-1185">Reference proteome</keyword>
<dbReference type="InterPro" id="IPR001680">
    <property type="entry name" value="WD40_rpt"/>
</dbReference>
<evidence type="ECO:0000256" key="1">
    <source>
        <dbReference type="ARBA" id="ARBA00022574"/>
    </source>
</evidence>
<organism evidence="4 5">
    <name type="scientific">Pseudocohnilembus persalinus</name>
    <name type="common">Ciliate</name>
    <dbReference type="NCBI Taxonomy" id="266149"/>
    <lineage>
        <taxon>Eukaryota</taxon>
        <taxon>Sar</taxon>
        <taxon>Alveolata</taxon>
        <taxon>Ciliophora</taxon>
        <taxon>Intramacronucleata</taxon>
        <taxon>Oligohymenophorea</taxon>
        <taxon>Scuticociliatia</taxon>
        <taxon>Philasterida</taxon>
        <taxon>Pseudocohnilembidae</taxon>
        <taxon>Pseudocohnilembus</taxon>
    </lineage>
</organism>
<comment type="caution">
    <text evidence="4">The sequence shown here is derived from an EMBL/GenBank/DDBJ whole genome shotgun (WGS) entry which is preliminary data.</text>
</comment>
<proteinExistence type="predicted"/>
<dbReference type="InterPro" id="IPR036322">
    <property type="entry name" value="WD40_repeat_dom_sf"/>
</dbReference>